<evidence type="ECO:0000256" key="1">
    <source>
        <dbReference type="SAM" id="SignalP"/>
    </source>
</evidence>
<gene>
    <name evidence="2" type="ORF">A11Q_1198</name>
</gene>
<sequence length="135" mass="15237">MPPFKKYKFVLVIAMVSGLLLGACSHTSPEPVAENHITIPAQEGSAIAVRTESYARPPYSGATYFLYEKDGQVICTKLKVCNKYNECETTYKSGLFRDEEEMEEGVEPFEKTESQVIAPEKLKLHQCLELLKKEK</sequence>
<dbReference type="STRING" id="1184267.A11Q_1198"/>
<dbReference type="KEGG" id="bex:A11Q_1198"/>
<organism evidence="2 3">
    <name type="scientific">Pseudobdellovibrio exovorus JSS</name>
    <dbReference type="NCBI Taxonomy" id="1184267"/>
    <lineage>
        <taxon>Bacteria</taxon>
        <taxon>Pseudomonadati</taxon>
        <taxon>Bdellovibrionota</taxon>
        <taxon>Bdellovibrionia</taxon>
        <taxon>Bdellovibrionales</taxon>
        <taxon>Pseudobdellovibrionaceae</taxon>
        <taxon>Pseudobdellovibrio</taxon>
    </lineage>
</organism>
<proteinExistence type="predicted"/>
<evidence type="ECO:0008006" key="4">
    <source>
        <dbReference type="Google" id="ProtNLM"/>
    </source>
</evidence>
<dbReference type="AlphaFoldDB" id="M4VQI0"/>
<reference evidence="2 3" key="1">
    <citation type="journal article" date="2013" name="ISME J.">
        <title>By their genes ye shall know them: genomic signatures of predatory bacteria.</title>
        <authorList>
            <person name="Pasternak Z."/>
            <person name="Pietrokovski S."/>
            <person name="Rotem O."/>
            <person name="Gophna U."/>
            <person name="Lurie-Weinberger M.N."/>
            <person name="Jurkevitch E."/>
        </authorList>
    </citation>
    <scope>NUCLEOTIDE SEQUENCE [LARGE SCALE GENOMIC DNA]</scope>
    <source>
        <strain evidence="2 3">JSS</strain>
    </source>
</reference>
<dbReference type="RefSeq" id="WP_015469904.1">
    <property type="nucleotide sequence ID" value="NC_020813.1"/>
</dbReference>
<keyword evidence="3" id="KW-1185">Reference proteome</keyword>
<dbReference type="eggNOG" id="ENOG50345KE">
    <property type="taxonomic scope" value="Bacteria"/>
</dbReference>
<dbReference type="PATRIC" id="fig|1184267.3.peg.1213"/>
<dbReference type="Proteomes" id="UP000012040">
    <property type="component" value="Chromosome"/>
</dbReference>
<feature type="signal peptide" evidence="1">
    <location>
        <begin position="1"/>
        <end position="22"/>
    </location>
</feature>
<evidence type="ECO:0000313" key="3">
    <source>
        <dbReference type="Proteomes" id="UP000012040"/>
    </source>
</evidence>
<dbReference type="EMBL" id="CP003537">
    <property type="protein sequence ID" value="AGH95414.1"/>
    <property type="molecule type" value="Genomic_DNA"/>
</dbReference>
<feature type="chain" id="PRO_5004060420" description="Lipoprotein" evidence="1">
    <location>
        <begin position="23"/>
        <end position="135"/>
    </location>
</feature>
<dbReference type="PROSITE" id="PS51257">
    <property type="entry name" value="PROKAR_LIPOPROTEIN"/>
    <property type="match status" value="1"/>
</dbReference>
<name>M4VQI0_9BACT</name>
<accession>M4VQI0</accession>
<dbReference type="HOGENOM" id="CLU_1881670_0_0_7"/>
<keyword evidence="1" id="KW-0732">Signal</keyword>
<evidence type="ECO:0000313" key="2">
    <source>
        <dbReference type="EMBL" id="AGH95414.1"/>
    </source>
</evidence>
<protein>
    <recommendedName>
        <fullName evidence="4">Lipoprotein</fullName>
    </recommendedName>
</protein>